<reference evidence="1" key="1">
    <citation type="submission" date="2020-08" db="EMBL/GenBank/DDBJ databases">
        <title>Multicomponent nature underlies the extraordinary mechanical properties of spider dragline silk.</title>
        <authorList>
            <person name="Kono N."/>
            <person name="Nakamura H."/>
            <person name="Mori M."/>
            <person name="Yoshida Y."/>
            <person name="Ohtoshi R."/>
            <person name="Malay A.D."/>
            <person name="Moran D.A.P."/>
            <person name="Tomita M."/>
            <person name="Numata K."/>
            <person name="Arakawa K."/>
        </authorList>
    </citation>
    <scope>NUCLEOTIDE SEQUENCE</scope>
</reference>
<dbReference type="Proteomes" id="UP000887159">
    <property type="component" value="Unassembled WGS sequence"/>
</dbReference>
<sequence>MISIYKRKILKFIFGGVQENGTWRRRSNLELYRSYKKSDIVNFMKIRVKWAGRVIRMNEDRSTKKSLKCPTNWHMKKGQANFQMDGWLRKRSPRFKNWVREDTERRSFSIAAKGDNRGKWCGQFFSSRVKWILKEKRVYEVTHLDLSLATMRRWLSLMFDVKQPLRFMHVQDIPRSFRQILRGGRGHQNDFHGNPLSETSSFGAGGVVHKSMTATAGSDVVQSGRPIFDDFFQHLWPYIGNNTANVVFQMVKRLWLIRIDQ</sequence>
<dbReference type="EMBL" id="BMAU01021343">
    <property type="protein sequence ID" value="GFY17019.1"/>
    <property type="molecule type" value="Genomic_DNA"/>
</dbReference>
<comment type="caution">
    <text evidence="1">The sequence shown here is derived from an EMBL/GenBank/DDBJ whole genome shotgun (WGS) entry which is preliminary data.</text>
</comment>
<accession>A0A8X6VQB9</accession>
<gene>
    <name evidence="1" type="primary">NCL1_50927</name>
    <name evidence="1" type="ORF">TNCV_1087961</name>
</gene>
<dbReference type="AlphaFoldDB" id="A0A8X6VQB9"/>
<protein>
    <submittedName>
        <fullName evidence="1">Uncharacterized protein</fullName>
    </submittedName>
</protein>
<evidence type="ECO:0000313" key="2">
    <source>
        <dbReference type="Proteomes" id="UP000887159"/>
    </source>
</evidence>
<organism evidence="1 2">
    <name type="scientific">Trichonephila clavipes</name>
    <name type="common">Golden silk orbweaver</name>
    <name type="synonym">Nephila clavipes</name>
    <dbReference type="NCBI Taxonomy" id="2585209"/>
    <lineage>
        <taxon>Eukaryota</taxon>
        <taxon>Metazoa</taxon>
        <taxon>Ecdysozoa</taxon>
        <taxon>Arthropoda</taxon>
        <taxon>Chelicerata</taxon>
        <taxon>Arachnida</taxon>
        <taxon>Araneae</taxon>
        <taxon>Araneomorphae</taxon>
        <taxon>Entelegynae</taxon>
        <taxon>Araneoidea</taxon>
        <taxon>Nephilidae</taxon>
        <taxon>Trichonephila</taxon>
    </lineage>
</organism>
<proteinExistence type="predicted"/>
<name>A0A8X6VQB9_TRICX</name>
<evidence type="ECO:0000313" key="1">
    <source>
        <dbReference type="EMBL" id="GFY17019.1"/>
    </source>
</evidence>
<keyword evidence="2" id="KW-1185">Reference proteome</keyword>